<gene>
    <name evidence="2" type="ORF">C8A04DRAFT_38192</name>
</gene>
<evidence type="ECO:0008006" key="4">
    <source>
        <dbReference type="Google" id="ProtNLM"/>
    </source>
</evidence>
<evidence type="ECO:0000313" key="2">
    <source>
        <dbReference type="EMBL" id="KAK4142538.1"/>
    </source>
</evidence>
<feature type="region of interest" description="Disordered" evidence="1">
    <location>
        <begin position="266"/>
        <end position="323"/>
    </location>
</feature>
<dbReference type="GeneID" id="87820765"/>
<comment type="caution">
    <text evidence="2">The sequence shown here is derived from an EMBL/GenBank/DDBJ whole genome shotgun (WGS) entry which is preliminary data.</text>
</comment>
<reference evidence="2" key="1">
    <citation type="journal article" date="2023" name="Mol. Phylogenet. Evol.">
        <title>Genome-scale phylogeny and comparative genomics of the fungal order Sordariales.</title>
        <authorList>
            <person name="Hensen N."/>
            <person name="Bonometti L."/>
            <person name="Westerberg I."/>
            <person name="Brannstrom I.O."/>
            <person name="Guillou S."/>
            <person name="Cros-Aarteil S."/>
            <person name="Calhoun S."/>
            <person name="Haridas S."/>
            <person name="Kuo A."/>
            <person name="Mondo S."/>
            <person name="Pangilinan J."/>
            <person name="Riley R."/>
            <person name="LaButti K."/>
            <person name="Andreopoulos B."/>
            <person name="Lipzen A."/>
            <person name="Chen C."/>
            <person name="Yan M."/>
            <person name="Daum C."/>
            <person name="Ng V."/>
            <person name="Clum A."/>
            <person name="Steindorff A."/>
            <person name="Ohm R.A."/>
            <person name="Martin F."/>
            <person name="Silar P."/>
            <person name="Natvig D.O."/>
            <person name="Lalanne C."/>
            <person name="Gautier V."/>
            <person name="Ament-Velasquez S.L."/>
            <person name="Kruys A."/>
            <person name="Hutchinson M.I."/>
            <person name="Powell A.J."/>
            <person name="Barry K."/>
            <person name="Miller A.N."/>
            <person name="Grigoriev I.V."/>
            <person name="Debuchy R."/>
            <person name="Gladieux P."/>
            <person name="Hiltunen Thoren M."/>
            <person name="Johannesson H."/>
        </authorList>
    </citation>
    <scope>NUCLEOTIDE SEQUENCE</scope>
    <source>
        <strain evidence="2">CBS 141.50</strain>
    </source>
</reference>
<dbReference type="EMBL" id="MU853596">
    <property type="protein sequence ID" value="KAK4142538.1"/>
    <property type="molecule type" value="Genomic_DNA"/>
</dbReference>
<accession>A0AAN6ZLR4</accession>
<organism evidence="2 3">
    <name type="scientific">Dichotomopilus funicola</name>
    <dbReference type="NCBI Taxonomy" id="1934379"/>
    <lineage>
        <taxon>Eukaryota</taxon>
        <taxon>Fungi</taxon>
        <taxon>Dikarya</taxon>
        <taxon>Ascomycota</taxon>
        <taxon>Pezizomycotina</taxon>
        <taxon>Sordariomycetes</taxon>
        <taxon>Sordariomycetidae</taxon>
        <taxon>Sordariales</taxon>
        <taxon>Chaetomiaceae</taxon>
        <taxon>Dichotomopilus</taxon>
    </lineage>
</organism>
<dbReference type="AlphaFoldDB" id="A0AAN6ZLR4"/>
<dbReference type="RefSeq" id="XP_062635909.1">
    <property type="nucleotide sequence ID" value="XM_062784152.1"/>
</dbReference>
<evidence type="ECO:0000256" key="1">
    <source>
        <dbReference type="SAM" id="MobiDB-lite"/>
    </source>
</evidence>
<evidence type="ECO:0000313" key="3">
    <source>
        <dbReference type="Proteomes" id="UP001302676"/>
    </source>
</evidence>
<sequence>MENTSITGLDELEKHLDDLLQDPALVVNAKLFDDVELQLTETNILPLLPRFLPRLTTLLKQYTQDPTAIVNLTIRFLGPVPFEHVFAMAKPDDLIQALDSPAPAANLLGMTVLHKAAADPDHLPLLSAYPELVAAFLRRWLAAPQVEVGQKGAKVLGDLLDIDSPLPPPAPTTRPVDLSHTDLTLRKAPGHGALWSLLFQDKETYTLLLDLISGRHPETAPNSSPTNTNTNSANNVHQLSLAQGRILRLLPRLAAIDLHAISHSQFTPPTPVYANQTNGHTNGLTNGDTPRIANTNTNTDPNTTDPTEDQTPHYPPLSPPPPNTGLLQYAALHLIQKSDTLMHLSLIDFFETLLALTRISPASEGKLETLRALVAEAVVGDNELRNALVSLPERTVEEEEGDLRGWLGEVGVFQAGEMDVVMR</sequence>
<dbReference type="Gene3D" id="1.25.10.50">
    <property type="match status" value="1"/>
</dbReference>
<feature type="compositionally biased region" description="Pro residues" evidence="1">
    <location>
        <begin position="313"/>
        <end position="323"/>
    </location>
</feature>
<proteinExistence type="predicted"/>
<keyword evidence="3" id="KW-1185">Reference proteome</keyword>
<name>A0AAN6ZLR4_9PEZI</name>
<reference evidence="2" key="2">
    <citation type="submission" date="2023-05" db="EMBL/GenBank/DDBJ databases">
        <authorList>
            <consortium name="Lawrence Berkeley National Laboratory"/>
            <person name="Steindorff A."/>
            <person name="Hensen N."/>
            <person name="Bonometti L."/>
            <person name="Westerberg I."/>
            <person name="Brannstrom I.O."/>
            <person name="Guillou S."/>
            <person name="Cros-Aarteil S."/>
            <person name="Calhoun S."/>
            <person name="Haridas S."/>
            <person name="Kuo A."/>
            <person name="Mondo S."/>
            <person name="Pangilinan J."/>
            <person name="Riley R."/>
            <person name="Labutti K."/>
            <person name="Andreopoulos B."/>
            <person name="Lipzen A."/>
            <person name="Chen C."/>
            <person name="Yanf M."/>
            <person name="Daum C."/>
            <person name="Ng V."/>
            <person name="Clum A."/>
            <person name="Ohm R."/>
            <person name="Martin F."/>
            <person name="Silar P."/>
            <person name="Natvig D."/>
            <person name="Lalanne C."/>
            <person name="Gautier V."/>
            <person name="Ament-Velasquez S.L."/>
            <person name="Kruys A."/>
            <person name="Hutchinson M.I."/>
            <person name="Powell A.J."/>
            <person name="Barry K."/>
            <person name="Miller A.N."/>
            <person name="Grigoriev I.V."/>
            <person name="Debuchy R."/>
            <person name="Gladieux P."/>
            <person name="Thoren M.H."/>
            <person name="Johannesson H."/>
        </authorList>
    </citation>
    <scope>NUCLEOTIDE SEQUENCE</scope>
    <source>
        <strain evidence="2">CBS 141.50</strain>
    </source>
</reference>
<dbReference type="Proteomes" id="UP001302676">
    <property type="component" value="Unassembled WGS sequence"/>
</dbReference>
<protein>
    <recommendedName>
        <fullName evidence="4">DNA mismatch repair protein HSM3 N-terminal domain-containing protein</fullName>
    </recommendedName>
</protein>
<feature type="compositionally biased region" description="Polar residues" evidence="1">
    <location>
        <begin position="266"/>
        <end position="288"/>
    </location>
</feature>
<feature type="compositionally biased region" description="Low complexity" evidence="1">
    <location>
        <begin position="294"/>
        <end position="305"/>
    </location>
</feature>